<accession>T1PIN9</accession>
<evidence type="ECO:0000256" key="1">
    <source>
        <dbReference type="SAM" id="MobiDB-lite"/>
    </source>
</evidence>
<dbReference type="VEuPathDB" id="VectorBase:MDOA001097"/>
<feature type="compositionally biased region" description="Polar residues" evidence="1">
    <location>
        <begin position="164"/>
        <end position="205"/>
    </location>
</feature>
<feature type="compositionally biased region" description="Pro residues" evidence="1">
    <location>
        <begin position="215"/>
        <end position="224"/>
    </location>
</feature>
<organism evidence="2">
    <name type="scientific">Musca domestica</name>
    <name type="common">House fly</name>
    <dbReference type="NCBI Taxonomy" id="7370"/>
    <lineage>
        <taxon>Eukaryota</taxon>
        <taxon>Metazoa</taxon>
        <taxon>Ecdysozoa</taxon>
        <taxon>Arthropoda</taxon>
        <taxon>Hexapoda</taxon>
        <taxon>Insecta</taxon>
        <taxon>Pterygota</taxon>
        <taxon>Neoptera</taxon>
        <taxon>Endopterygota</taxon>
        <taxon>Diptera</taxon>
        <taxon>Brachycera</taxon>
        <taxon>Muscomorpha</taxon>
        <taxon>Muscoidea</taxon>
        <taxon>Muscidae</taxon>
        <taxon>Musca</taxon>
    </lineage>
</organism>
<dbReference type="AlphaFoldDB" id="T1PIN9"/>
<sequence length="231" mass="24709">MTRTQFFGLDTLPSPTADRKSNDSVNSLTFKPDLPQKPKIPKRPMVLGLTSVTTTTTNASNRGSDDESTMATTTQINNATTNGSFRGNKTAEQLVQEHCDNVTALQANIGSSNTSIPSAILKEANHNNHNSATHDAVNANQQPPPPSVVNKLTTFSYNTPSTTNNLLHTSQSSANSNQHNVGSSGDQNQKTAMETTRLTPTTPVSPNMIMTPKRPTVPAPPPPVIVKKPVE</sequence>
<proteinExistence type="evidence at transcript level"/>
<reference evidence="2" key="1">
    <citation type="submission" date="2012-08" db="EMBL/GenBank/DDBJ databases">
        <title>Transcriptome of adult Musca domestica launches a platform for comparative house fly gene expression and characterization of differential gene expression among resistant and susceptible house flies.</title>
        <authorList>
            <person name="Liu N."/>
            <person name="Zhang L."/>
            <person name="Li M."/>
            <person name="Reid W."/>
        </authorList>
    </citation>
    <scope>NUCLEOTIDE SEQUENCE</scope>
    <source>
        <strain evidence="2">ALHF</strain>
        <tissue evidence="2">Whole body</tissue>
    </source>
</reference>
<name>T1PIN9_MUSDO</name>
<dbReference type="VEuPathDB" id="VectorBase:MDOMA2_014791"/>
<feature type="region of interest" description="Disordered" evidence="1">
    <location>
        <begin position="1"/>
        <end position="71"/>
    </location>
</feature>
<evidence type="ECO:0000313" key="2">
    <source>
        <dbReference type="EMBL" id="AFP63301.1"/>
    </source>
</evidence>
<feature type="region of interest" description="Disordered" evidence="1">
    <location>
        <begin position="164"/>
        <end position="231"/>
    </location>
</feature>
<dbReference type="EMBL" id="KA648672">
    <property type="protein sequence ID" value="AFP63301.1"/>
    <property type="molecule type" value="mRNA"/>
</dbReference>
<protein>
    <submittedName>
        <fullName evidence="2">Uncharacterized protein</fullName>
    </submittedName>
</protein>